<dbReference type="Gene3D" id="1.10.238.10">
    <property type="entry name" value="EF-hand"/>
    <property type="match status" value="1"/>
</dbReference>
<evidence type="ECO:0000256" key="3">
    <source>
        <dbReference type="SAM" id="SignalP"/>
    </source>
</evidence>
<evidence type="ECO:0000313" key="4">
    <source>
        <dbReference type="EMBL" id="CAD8316112.1"/>
    </source>
</evidence>
<dbReference type="InterPro" id="IPR011992">
    <property type="entry name" value="EF-hand-dom_pair"/>
</dbReference>
<dbReference type="AlphaFoldDB" id="A0A7R9ZB98"/>
<name>A0A7R9ZB98_9STRA</name>
<gene>
    <name evidence="4" type="ORF">TDUB1175_LOCUS14905</name>
</gene>
<dbReference type="SUPFAM" id="SSF47473">
    <property type="entry name" value="EF-hand"/>
    <property type="match status" value="1"/>
</dbReference>
<dbReference type="InterPro" id="IPR018247">
    <property type="entry name" value="EF_Hand_1_Ca_BS"/>
</dbReference>
<evidence type="ECO:0008006" key="5">
    <source>
        <dbReference type="Google" id="ProtNLM"/>
    </source>
</evidence>
<evidence type="ECO:0000256" key="1">
    <source>
        <dbReference type="ARBA" id="ARBA00022837"/>
    </source>
</evidence>
<evidence type="ECO:0000256" key="2">
    <source>
        <dbReference type="SAM" id="MobiDB-lite"/>
    </source>
</evidence>
<feature type="compositionally biased region" description="Basic and acidic residues" evidence="2">
    <location>
        <begin position="84"/>
        <end position="98"/>
    </location>
</feature>
<dbReference type="PROSITE" id="PS00018">
    <property type="entry name" value="EF_HAND_1"/>
    <property type="match status" value="1"/>
</dbReference>
<dbReference type="EMBL" id="HBED01029756">
    <property type="protein sequence ID" value="CAD8316112.1"/>
    <property type="molecule type" value="Transcribed_RNA"/>
</dbReference>
<proteinExistence type="predicted"/>
<feature type="region of interest" description="Disordered" evidence="2">
    <location>
        <begin position="46"/>
        <end position="108"/>
    </location>
</feature>
<accession>A0A7R9ZB98</accession>
<sequence length="201" mass="21810">MRFSVKAFAVVLGATLLLSSNVPVTFAEVETAEAIVSETGEAEVVAPECPNPNADGSCPNPDAEVSEESVSEESVSEESMSEGDSPKKETATEELTEKEPEDPSCPSRPHIIRCAAAYLDKNKNDKLEREELQTAIDALPWLSRGVLKILGSVDKIMQKCDADGDDAIGMHDDMEKTKEQCLASCFKRKAFKSAFFSDCDL</sequence>
<reference evidence="4" key="1">
    <citation type="submission" date="2021-01" db="EMBL/GenBank/DDBJ databases">
        <authorList>
            <person name="Corre E."/>
            <person name="Pelletier E."/>
            <person name="Niang G."/>
            <person name="Scheremetjew M."/>
            <person name="Finn R."/>
            <person name="Kale V."/>
            <person name="Holt S."/>
            <person name="Cochrane G."/>
            <person name="Meng A."/>
            <person name="Brown T."/>
            <person name="Cohen L."/>
        </authorList>
    </citation>
    <scope>NUCLEOTIDE SEQUENCE</scope>
    <source>
        <strain evidence="4">CCMP147</strain>
    </source>
</reference>
<keyword evidence="1" id="KW-0106">Calcium</keyword>
<feature type="compositionally biased region" description="Acidic residues" evidence="2">
    <location>
        <begin position="64"/>
        <end position="81"/>
    </location>
</feature>
<protein>
    <recommendedName>
        <fullName evidence="5">Calmodulin</fullName>
    </recommendedName>
</protein>
<feature type="chain" id="PRO_5031109903" description="Calmodulin" evidence="3">
    <location>
        <begin position="28"/>
        <end position="201"/>
    </location>
</feature>
<keyword evidence="3" id="KW-0732">Signal</keyword>
<feature type="signal peptide" evidence="3">
    <location>
        <begin position="1"/>
        <end position="27"/>
    </location>
</feature>
<organism evidence="4">
    <name type="scientific">Pseudictyota dubia</name>
    <dbReference type="NCBI Taxonomy" id="2749911"/>
    <lineage>
        <taxon>Eukaryota</taxon>
        <taxon>Sar</taxon>
        <taxon>Stramenopiles</taxon>
        <taxon>Ochrophyta</taxon>
        <taxon>Bacillariophyta</taxon>
        <taxon>Mediophyceae</taxon>
        <taxon>Biddulphiophycidae</taxon>
        <taxon>Eupodiscales</taxon>
        <taxon>Odontellaceae</taxon>
        <taxon>Pseudictyota</taxon>
    </lineage>
</organism>